<organism evidence="6 7">
    <name type="scientific">Aliibacillus thermotolerans</name>
    <dbReference type="NCBI Taxonomy" id="1834418"/>
    <lineage>
        <taxon>Bacteria</taxon>
        <taxon>Bacillati</taxon>
        <taxon>Bacillota</taxon>
        <taxon>Bacilli</taxon>
        <taxon>Bacillales</taxon>
        <taxon>Bacillaceae</taxon>
        <taxon>Aliibacillus</taxon>
    </lineage>
</organism>
<comment type="pathway">
    <text evidence="2">Cofactor biosynthesis; riboflavin biosynthesis; 2-hydroxy-3-oxobutyl phosphate from D-ribulose 5-phosphate: step 1/1.</text>
</comment>
<gene>
    <name evidence="6" type="ORF">ACFPTR_05810</name>
</gene>
<keyword evidence="4" id="KW-0686">Riboflavin biosynthesis</keyword>
<evidence type="ECO:0000256" key="2">
    <source>
        <dbReference type="ARBA" id="ARBA00004904"/>
    </source>
</evidence>
<reference evidence="7" key="1">
    <citation type="journal article" date="2019" name="Int. J. Syst. Evol. Microbiol.">
        <title>The Global Catalogue of Microorganisms (GCM) 10K type strain sequencing project: providing services to taxonomists for standard genome sequencing and annotation.</title>
        <authorList>
            <consortium name="The Broad Institute Genomics Platform"/>
            <consortium name="The Broad Institute Genome Sequencing Center for Infectious Disease"/>
            <person name="Wu L."/>
            <person name="Ma J."/>
        </authorList>
    </citation>
    <scope>NUCLEOTIDE SEQUENCE [LARGE SCALE GENOMIC DNA]</scope>
    <source>
        <strain evidence="7">CGMCC 1.15790</strain>
    </source>
</reference>
<dbReference type="Gene3D" id="3.90.870.10">
    <property type="entry name" value="DHBP synthase"/>
    <property type="match status" value="1"/>
</dbReference>
<evidence type="ECO:0000313" key="7">
    <source>
        <dbReference type="Proteomes" id="UP001596143"/>
    </source>
</evidence>
<evidence type="ECO:0000256" key="1">
    <source>
        <dbReference type="ARBA" id="ARBA00002284"/>
    </source>
</evidence>
<dbReference type="RefSeq" id="WP_270898290.1">
    <property type="nucleotide sequence ID" value="NZ_JBHSPF010000022.1"/>
</dbReference>
<dbReference type="PANTHER" id="PTHR21327">
    <property type="entry name" value="GTP CYCLOHYDROLASE II-RELATED"/>
    <property type="match status" value="1"/>
</dbReference>
<dbReference type="InterPro" id="IPR000422">
    <property type="entry name" value="DHBP_synthase_RibB"/>
</dbReference>
<keyword evidence="7" id="KW-1185">Reference proteome</keyword>
<dbReference type="GO" id="GO:0008686">
    <property type="term" value="F:3,4-dihydroxy-2-butanone-4-phosphate synthase activity"/>
    <property type="evidence" value="ECO:0007669"/>
    <property type="project" value="UniProtKB-EC"/>
</dbReference>
<dbReference type="InterPro" id="IPR017945">
    <property type="entry name" value="DHBP_synth_RibB-like_a/b_dom"/>
</dbReference>
<proteinExistence type="predicted"/>
<dbReference type="Proteomes" id="UP001596143">
    <property type="component" value="Unassembled WGS sequence"/>
</dbReference>
<dbReference type="EC" id="4.1.99.12" evidence="3"/>
<comment type="caution">
    <text evidence="6">The sequence shown here is derived from an EMBL/GenBank/DDBJ whole genome shotgun (WGS) entry which is preliminary data.</text>
</comment>
<evidence type="ECO:0000256" key="3">
    <source>
        <dbReference type="ARBA" id="ARBA00012153"/>
    </source>
</evidence>
<evidence type="ECO:0000256" key="4">
    <source>
        <dbReference type="ARBA" id="ARBA00022619"/>
    </source>
</evidence>
<accession>A0ABW0U6L2</accession>
<dbReference type="EMBL" id="JBHSPF010000022">
    <property type="protein sequence ID" value="MFC5628412.1"/>
    <property type="molecule type" value="Genomic_DNA"/>
</dbReference>
<dbReference type="PANTHER" id="PTHR21327:SF18">
    <property type="entry name" value="3,4-DIHYDROXY-2-BUTANONE 4-PHOSPHATE SYNTHASE"/>
    <property type="match status" value="1"/>
</dbReference>
<dbReference type="SUPFAM" id="SSF55821">
    <property type="entry name" value="YrdC/RibB"/>
    <property type="match status" value="1"/>
</dbReference>
<name>A0ABW0U6L2_9BACI</name>
<sequence>MVEDSIKQATMELQKGNLIILFDDMLHNAGYLMGVAENVSAPNINQMTKIAKGLTYVCMPEEKARKLELPLMVEGTNHFEATVSIDHISTTTGISVFERMQTIKELTKPDVQPDEFQKPGHIFPLVSKEKGLLERIGITEAAVDVAKMCSPIPFAYMSEMLNEAGEVATKEEIQQIVVTEKWMFVFAFEKKLLFQQ</sequence>
<evidence type="ECO:0000313" key="6">
    <source>
        <dbReference type="EMBL" id="MFC5628412.1"/>
    </source>
</evidence>
<keyword evidence="5" id="KW-0479">Metal-binding</keyword>
<dbReference type="Pfam" id="PF00926">
    <property type="entry name" value="DHBP_synthase"/>
    <property type="match status" value="1"/>
</dbReference>
<evidence type="ECO:0000256" key="5">
    <source>
        <dbReference type="ARBA" id="ARBA00022723"/>
    </source>
</evidence>
<protein>
    <recommendedName>
        <fullName evidence="3">3,4-dihydroxy-2-butanone-4-phosphate synthase</fullName>
        <ecNumber evidence="3">4.1.99.12</ecNumber>
    </recommendedName>
</protein>
<keyword evidence="6" id="KW-0456">Lyase</keyword>
<comment type="function">
    <text evidence="1">Catalyzes the conversion of D-ribulose 5-phosphate to formate and 3,4-dihydroxy-2-butanone 4-phosphate.</text>
</comment>